<gene>
    <name evidence="1" type="ORF">EHQ59_13730</name>
</gene>
<proteinExistence type="predicted"/>
<accession>A0A4V3JPZ2</accession>
<protein>
    <submittedName>
        <fullName evidence="1">Uncharacterized protein</fullName>
    </submittedName>
</protein>
<organism evidence="1 2">
    <name type="scientific">Leptospira kemamanensis</name>
    <dbReference type="NCBI Taxonomy" id="2484942"/>
    <lineage>
        <taxon>Bacteria</taxon>
        <taxon>Pseudomonadati</taxon>
        <taxon>Spirochaetota</taxon>
        <taxon>Spirochaetia</taxon>
        <taxon>Leptospirales</taxon>
        <taxon>Leptospiraceae</taxon>
        <taxon>Leptospira</taxon>
    </lineage>
</organism>
<dbReference type="OrthoDB" id="325175at2"/>
<dbReference type="EMBL" id="RQGG01000036">
    <property type="protein sequence ID" value="TGL50437.1"/>
    <property type="molecule type" value="Genomic_DNA"/>
</dbReference>
<sequence length="97" mass="11111">MEHKINNLLIVFFPLVLNSEKIVYGENSIGSNEMILQLENSNAFYFLSGEGDGCDGFTASFSNTENFYYFYHVVSNCKNKKLKDFKCITKVDEDSIK</sequence>
<reference evidence="1" key="1">
    <citation type="journal article" date="2019" name="PLoS Negl. Trop. Dis.">
        <title>Revisiting the worldwide diversity of Leptospira species in the environment.</title>
        <authorList>
            <person name="Vincent A.T."/>
            <person name="Schiettekatte O."/>
            <person name="Bourhy P."/>
            <person name="Veyrier F.J."/>
            <person name="Picardeau M."/>
        </authorList>
    </citation>
    <scope>NUCLEOTIDE SEQUENCE [LARGE SCALE GENOMIC DNA]</scope>
    <source>
        <strain evidence="1">201702454</strain>
    </source>
</reference>
<comment type="caution">
    <text evidence="1">The sequence shown here is derived from an EMBL/GenBank/DDBJ whole genome shotgun (WGS) entry which is preliminary data.</text>
</comment>
<keyword evidence="2" id="KW-1185">Reference proteome</keyword>
<evidence type="ECO:0000313" key="2">
    <source>
        <dbReference type="Proteomes" id="UP000297609"/>
    </source>
</evidence>
<name>A0A4V3JPZ2_9LEPT</name>
<evidence type="ECO:0000313" key="1">
    <source>
        <dbReference type="EMBL" id="TGL50437.1"/>
    </source>
</evidence>
<dbReference type="AlphaFoldDB" id="A0A4V3JPZ2"/>
<dbReference type="Proteomes" id="UP000297609">
    <property type="component" value="Unassembled WGS sequence"/>
</dbReference>
<dbReference type="RefSeq" id="WP_135620209.1">
    <property type="nucleotide sequence ID" value="NZ_RQGG01000036.1"/>
</dbReference>